<proteinExistence type="predicted"/>
<dbReference type="PATRIC" id="fig|1423744.4.peg.445"/>
<dbReference type="Gene3D" id="3.10.310.50">
    <property type="match status" value="1"/>
</dbReference>
<gene>
    <name evidence="4" type="ORF">FC86_GL000434</name>
</gene>
<keyword evidence="5" id="KW-1185">Reference proteome</keyword>
<keyword evidence="1" id="KW-0472">Membrane</keyword>
<keyword evidence="1" id="KW-0812">Transmembrane</keyword>
<feature type="transmembrane region" description="Helical" evidence="1">
    <location>
        <begin position="203"/>
        <end position="221"/>
    </location>
</feature>
<dbReference type="PANTHER" id="PTHR30373:SF2">
    <property type="entry name" value="UPF0603 PROTEIN YGCG"/>
    <property type="match status" value="1"/>
</dbReference>
<evidence type="ECO:0000256" key="2">
    <source>
        <dbReference type="SAM" id="SignalP"/>
    </source>
</evidence>
<evidence type="ECO:0000313" key="5">
    <source>
        <dbReference type="Proteomes" id="UP000051378"/>
    </source>
</evidence>
<evidence type="ECO:0000313" key="4">
    <source>
        <dbReference type="EMBL" id="KRN04336.1"/>
    </source>
</evidence>
<dbReference type="Proteomes" id="UP000051378">
    <property type="component" value="Unassembled WGS sequence"/>
</dbReference>
<name>A0A0R2DJS2_9LACO</name>
<keyword evidence="2" id="KW-0732">Signal</keyword>
<feature type="chain" id="PRO_5039267443" description="TPM domain-containing protein" evidence="2">
    <location>
        <begin position="28"/>
        <end position="274"/>
    </location>
</feature>
<dbReference type="OrthoDB" id="9810918at2"/>
<dbReference type="STRING" id="1423744.FC86_GL000434"/>
<keyword evidence="1" id="KW-1133">Transmembrane helix</keyword>
<reference evidence="4 5" key="1">
    <citation type="journal article" date="2015" name="Genome Announc.">
        <title>Expanding the biotechnology potential of lactobacilli through comparative genomics of 213 strains and associated genera.</title>
        <authorList>
            <person name="Sun Z."/>
            <person name="Harris H.M."/>
            <person name="McCann A."/>
            <person name="Guo C."/>
            <person name="Argimon S."/>
            <person name="Zhang W."/>
            <person name="Yang X."/>
            <person name="Jeffery I.B."/>
            <person name="Cooney J.C."/>
            <person name="Kagawa T.F."/>
            <person name="Liu W."/>
            <person name="Song Y."/>
            <person name="Salvetti E."/>
            <person name="Wrobel A."/>
            <person name="Rasinkangas P."/>
            <person name="Parkhill J."/>
            <person name="Rea M.C."/>
            <person name="O'Sullivan O."/>
            <person name="Ritari J."/>
            <person name="Douillard F.P."/>
            <person name="Paul Ross R."/>
            <person name="Yang R."/>
            <person name="Briner A.E."/>
            <person name="Felis G.E."/>
            <person name="de Vos W.M."/>
            <person name="Barrangou R."/>
            <person name="Klaenhammer T.R."/>
            <person name="Caufield P.W."/>
            <person name="Cui Y."/>
            <person name="Zhang H."/>
            <person name="O'Toole P.W."/>
        </authorList>
    </citation>
    <scope>NUCLEOTIDE SEQUENCE [LARGE SCALE GENOMIC DNA]</scope>
    <source>
        <strain evidence="4 5">DSM 23037</strain>
    </source>
</reference>
<dbReference type="EMBL" id="AYZL01000016">
    <property type="protein sequence ID" value="KRN04336.1"/>
    <property type="molecule type" value="Genomic_DNA"/>
</dbReference>
<dbReference type="AlphaFoldDB" id="A0A0R2DJS2"/>
<accession>A0A0R2DJS2</accession>
<feature type="domain" description="TPM" evidence="3">
    <location>
        <begin position="42"/>
        <end position="166"/>
    </location>
</feature>
<dbReference type="PANTHER" id="PTHR30373">
    <property type="entry name" value="UPF0603 PROTEIN YGCG"/>
    <property type="match status" value="1"/>
</dbReference>
<evidence type="ECO:0000259" key="3">
    <source>
        <dbReference type="Pfam" id="PF04536"/>
    </source>
</evidence>
<comment type="caution">
    <text evidence="4">The sequence shown here is derived from an EMBL/GenBank/DDBJ whole genome shotgun (WGS) entry which is preliminary data.</text>
</comment>
<feature type="signal peptide" evidence="2">
    <location>
        <begin position="1"/>
        <end position="27"/>
    </location>
</feature>
<evidence type="ECO:0000256" key="1">
    <source>
        <dbReference type="SAM" id="Phobius"/>
    </source>
</evidence>
<protein>
    <recommendedName>
        <fullName evidence="3">TPM domain-containing protein</fullName>
    </recommendedName>
</protein>
<dbReference type="RefSeq" id="WP_156403333.1">
    <property type="nucleotide sequence ID" value="NZ_AYZL01000016.1"/>
</dbReference>
<dbReference type="InterPro" id="IPR007621">
    <property type="entry name" value="TPM_dom"/>
</dbReference>
<organism evidence="4 5">
    <name type="scientific">Holzapfeliella floricola DSM 23037 = JCM 16512</name>
    <dbReference type="NCBI Taxonomy" id="1423744"/>
    <lineage>
        <taxon>Bacteria</taxon>
        <taxon>Bacillati</taxon>
        <taxon>Bacillota</taxon>
        <taxon>Bacilli</taxon>
        <taxon>Lactobacillales</taxon>
        <taxon>Lactobacillaceae</taxon>
        <taxon>Holzapfeliella</taxon>
    </lineage>
</organism>
<sequence>MKRLNFSLLSGLLVALIAIILSSNQQTTTVDAMINIPNTPYYDELNILSDKTKENIEDQNQLYSTSKEKPQIAVAVVDSTDGDLNTYATDLFQKWRLGNKSDNNGILILFGYNEGSQNVRIEVGYGLEGALPDSLSKQILLNEKDKLKSKDKTIIDQGLNNVFSAVSVVVDQEYQLTSLQDSGVQNKVNKYRENAKKASSDESGPGIFAIIVMIIIFIIFISRGGGSGGSGGTGFLLGMLLGGSSGNSSGGGFSGGGGGFSGGGGSSGGGGASI</sequence>
<dbReference type="Pfam" id="PF04536">
    <property type="entry name" value="TPM_phosphatase"/>
    <property type="match status" value="1"/>
</dbReference>